<dbReference type="Gene3D" id="2.60.40.420">
    <property type="entry name" value="Cupredoxins - blue copper proteins"/>
    <property type="match status" value="3"/>
</dbReference>
<feature type="signal peptide" evidence="15">
    <location>
        <begin position="1"/>
        <end position="21"/>
    </location>
</feature>
<keyword evidence="10" id="KW-0325">Glycoprotein</keyword>
<dbReference type="CDD" id="cd13854">
    <property type="entry name" value="CuRO_1_MaLCC_like"/>
    <property type="match status" value="1"/>
</dbReference>
<dbReference type="Gene3D" id="2.60.40.10">
    <property type="entry name" value="Immunoglobulins"/>
    <property type="match status" value="1"/>
</dbReference>
<comment type="similarity">
    <text evidence="3">Belongs to the multicopper oxidase family.</text>
</comment>
<keyword evidence="7" id="KW-0677">Repeat</keyword>
<dbReference type="Proteomes" id="UP000803884">
    <property type="component" value="Unassembled WGS sequence"/>
</dbReference>
<keyword evidence="18" id="KW-1185">Reference proteome</keyword>
<dbReference type="InterPro" id="IPR013783">
    <property type="entry name" value="Ig-like_fold"/>
</dbReference>
<evidence type="ECO:0000256" key="15">
    <source>
        <dbReference type="SAM" id="SignalP"/>
    </source>
</evidence>
<organism evidence="17 18">
    <name type="scientific">Cladosporium halotolerans</name>
    <dbReference type="NCBI Taxonomy" id="1052096"/>
    <lineage>
        <taxon>Eukaryota</taxon>
        <taxon>Fungi</taxon>
        <taxon>Dikarya</taxon>
        <taxon>Ascomycota</taxon>
        <taxon>Pezizomycotina</taxon>
        <taxon>Dothideomycetes</taxon>
        <taxon>Dothideomycetidae</taxon>
        <taxon>Cladosporiales</taxon>
        <taxon>Cladosporiaceae</taxon>
        <taxon>Cladosporium</taxon>
    </lineage>
</organism>
<dbReference type="Pfam" id="PF00394">
    <property type="entry name" value="Cu-oxidase"/>
    <property type="match status" value="1"/>
</dbReference>
<evidence type="ECO:0000313" key="18">
    <source>
        <dbReference type="Proteomes" id="UP000803884"/>
    </source>
</evidence>
<dbReference type="SMART" id="SM01065">
    <property type="entry name" value="CBM_2"/>
    <property type="match status" value="1"/>
</dbReference>
<dbReference type="GO" id="GO:2001070">
    <property type="term" value="F:starch binding"/>
    <property type="evidence" value="ECO:0007669"/>
    <property type="project" value="InterPro"/>
</dbReference>
<dbReference type="CDD" id="cd13901">
    <property type="entry name" value="CuRO_3_MaLCC_like"/>
    <property type="match status" value="1"/>
</dbReference>
<dbReference type="InterPro" id="IPR008972">
    <property type="entry name" value="Cupredoxin"/>
</dbReference>
<reference evidence="17 18" key="1">
    <citation type="journal article" date="2020" name="Microbiol. Resour. Announc.">
        <title>Draft Genome Sequence of a Cladosporium Species Isolated from the Mesophotic Ascidian Didemnum maculosum.</title>
        <authorList>
            <person name="Gioti A."/>
            <person name="Siaperas R."/>
            <person name="Nikolaivits E."/>
            <person name="Le Goff G."/>
            <person name="Ouazzani J."/>
            <person name="Kotoulas G."/>
            <person name="Topakas E."/>
        </authorList>
    </citation>
    <scope>NUCLEOTIDE SEQUENCE [LARGE SCALE GENOMIC DNA]</scope>
    <source>
        <strain evidence="17 18">TM138-S3</strain>
    </source>
</reference>
<dbReference type="InterPro" id="IPR011706">
    <property type="entry name" value="Cu-oxidase_C"/>
</dbReference>
<evidence type="ECO:0000256" key="6">
    <source>
        <dbReference type="ARBA" id="ARBA00022729"/>
    </source>
</evidence>
<dbReference type="PANTHER" id="PTHR11709:SF87">
    <property type="entry name" value="LACCASE"/>
    <property type="match status" value="1"/>
</dbReference>
<keyword evidence="9" id="KW-0186">Copper</keyword>
<evidence type="ECO:0000256" key="3">
    <source>
        <dbReference type="ARBA" id="ARBA00010609"/>
    </source>
</evidence>
<dbReference type="SUPFAM" id="SSF49452">
    <property type="entry name" value="Starch-binding domain-like"/>
    <property type="match status" value="1"/>
</dbReference>
<comment type="catalytic activity">
    <reaction evidence="1">
        <text>4 hydroquinone + O2 = 4 benzosemiquinone + 2 H2O</text>
        <dbReference type="Rhea" id="RHEA:11276"/>
        <dbReference type="ChEBI" id="CHEBI:15377"/>
        <dbReference type="ChEBI" id="CHEBI:15379"/>
        <dbReference type="ChEBI" id="CHEBI:17594"/>
        <dbReference type="ChEBI" id="CHEBI:17977"/>
        <dbReference type="EC" id="1.10.3.2"/>
    </reaction>
</comment>
<evidence type="ECO:0000256" key="5">
    <source>
        <dbReference type="ARBA" id="ARBA00022723"/>
    </source>
</evidence>
<dbReference type="PANTHER" id="PTHR11709">
    <property type="entry name" value="MULTI-COPPER OXIDASE"/>
    <property type="match status" value="1"/>
</dbReference>
<dbReference type="CDD" id="cd05811">
    <property type="entry name" value="CBM20_glucoamylase"/>
    <property type="match status" value="1"/>
</dbReference>
<dbReference type="GO" id="GO:0052716">
    <property type="term" value="F:hydroquinone:oxygen oxidoreductase activity"/>
    <property type="evidence" value="ECO:0007669"/>
    <property type="project" value="UniProtKB-EC"/>
</dbReference>
<dbReference type="InterPro" id="IPR045087">
    <property type="entry name" value="Cu-oxidase_fam"/>
</dbReference>
<dbReference type="InterPro" id="IPR002044">
    <property type="entry name" value="CBM20"/>
</dbReference>
<name>A0AB34L691_9PEZI</name>
<comment type="caution">
    <text evidence="17">The sequence shown here is derived from an EMBL/GenBank/DDBJ whole genome shotgun (WGS) entry which is preliminary data.</text>
</comment>
<evidence type="ECO:0000256" key="12">
    <source>
        <dbReference type="ARBA" id="ARBA00023277"/>
    </source>
</evidence>
<evidence type="ECO:0000256" key="14">
    <source>
        <dbReference type="SAM" id="MobiDB-lite"/>
    </source>
</evidence>
<evidence type="ECO:0000256" key="1">
    <source>
        <dbReference type="ARBA" id="ARBA00000349"/>
    </source>
</evidence>
<dbReference type="Pfam" id="PF00686">
    <property type="entry name" value="CBM_20"/>
    <property type="match status" value="1"/>
</dbReference>
<feature type="region of interest" description="Disordered" evidence="14">
    <location>
        <begin position="133"/>
        <end position="162"/>
    </location>
</feature>
<dbReference type="GO" id="GO:0000272">
    <property type="term" value="P:polysaccharide catabolic process"/>
    <property type="evidence" value="ECO:0007669"/>
    <property type="project" value="UniProtKB-KW"/>
</dbReference>
<keyword evidence="11" id="KW-0439">Lignin degradation</keyword>
<evidence type="ECO:0000256" key="10">
    <source>
        <dbReference type="ARBA" id="ARBA00023180"/>
    </source>
</evidence>
<dbReference type="InterPro" id="IPR011707">
    <property type="entry name" value="Cu-oxidase-like_N"/>
</dbReference>
<comment type="cofactor">
    <cofactor evidence="2">
        <name>Cu cation</name>
        <dbReference type="ChEBI" id="CHEBI:23378"/>
    </cofactor>
</comment>
<keyword evidence="6 15" id="KW-0732">Signal</keyword>
<evidence type="ECO:0000256" key="4">
    <source>
        <dbReference type="ARBA" id="ARBA00012297"/>
    </source>
</evidence>
<dbReference type="RefSeq" id="XP_069233755.1">
    <property type="nucleotide sequence ID" value="XM_069369403.1"/>
</dbReference>
<keyword evidence="5" id="KW-0479">Metal-binding</keyword>
<dbReference type="Pfam" id="PF07732">
    <property type="entry name" value="Cu-oxidase_3"/>
    <property type="match status" value="1"/>
</dbReference>
<dbReference type="GeneID" id="96002241"/>
<dbReference type="InterPro" id="IPR034836">
    <property type="entry name" value="CBM20_glucoamylase"/>
</dbReference>
<feature type="domain" description="CBM20" evidence="16">
    <location>
        <begin position="36"/>
        <end position="144"/>
    </location>
</feature>
<feature type="chain" id="PRO_5044189152" description="laccase" evidence="15">
    <location>
        <begin position="22"/>
        <end position="677"/>
    </location>
</feature>
<dbReference type="CDD" id="cd13880">
    <property type="entry name" value="CuRO_2_MaLCC_like"/>
    <property type="match status" value="1"/>
</dbReference>
<accession>A0AB34L691</accession>
<evidence type="ECO:0000259" key="16">
    <source>
        <dbReference type="PROSITE" id="PS51166"/>
    </source>
</evidence>
<keyword evidence="8" id="KW-0560">Oxidoreductase</keyword>
<dbReference type="FunFam" id="2.60.40.420:FF:000038">
    <property type="entry name" value="Extracellular dihydrogeodin oxidase/laccase"/>
    <property type="match status" value="1"/>
</dbReference>
<evidence type="ECO:0000256" key="7">
    <source>
        <dbReference type="ARBA" id="ARBA00022737"/>
    </source>
</evidence>
<dbReference type="FunFam" id="2.60.40.10:FF:000552">
    <property type="entry name" value="Related to glucoamylase"/>
    <property type="match status" value="1"/>
</dbReference>
<keyword evidence="13" id="KW-0624">Polysaccharide degradation</keyword>
<dbReference type="GO" id="GO:0005507">
    <property type="term" value="F:copper ion binding"/>
    <property type="evidence" value="ECO:0007669"/>
    <property type="project" value="InterPro"/>
</dbReference>
<evidence type="ECO:0000313" key="17">
    <source>
        <dbReference type="EMBL" id="KAL1590650.1"/>
    </source>
</evidence>
<dbReference type="GO" id="GO:0046274">
    <property type="term" value="P:lignin catabolic process"/>
    <property type="evidence" value="ECO:0007669"/>
    <property type="project" value="UniProtKB-KW"/>
</dbReference>
<dbReference type="EMBL" id="JAAQHG020000002">
    <property type="protein sequence ID" value="KAL1590650.1"/>
    <property type="molecule type" value="Genomic_DNA"/>
</dbReference>
<gene>
    <name evidence="17" type="ORF">WHR41_00797</name>
</gene>
<evidence type="ECO:0000256" key="2">
    <source>
        <dbReference type="ARBA" id="ARBA00001935"/>
    </source>
</evidence>
<proteinExistence type="inferred from homology"/>
<evidence type="ECO:0000256" key="13">
    <source>
        <dbReference type="ARBA" id="ARBA00023326"/>
    </source>
</evidence>
<dbReference type="AlphaFoldDB" id="A0AB34L691"/>
<dbReference type="FunFam" id="2.60.40.420:FF:000021">
    <property type="entry name" value="Extracellular dihydrogeodin oxidase/laccase"/>
    <property type="match status" value="1"/>
</dbReference>
<sequence>MFPSFSFASVVALAASAAASAVLPRSESTLVARQNDQDCLQVSVSFHELRETAWGESISVVGSIPQLGNWDPASAIYLSASSRYSDDNPLWTTSVNLPPGTSFQYKYILFQTDGTVVWEQDPNHSYTVPNNCAANPTQSDTWQSTAGSQPTTAPEPVCTNSPTSRECWDENFSIDTDFDSNFPTTGKTVRYDWTITNTTMAPDGVSREVFSINNQYPGPAIEVNWGDYVEVTVKNEMANNGTSIHWHGLRQWHKNTQDGVPGLTECPIAPGQQKTYRFQATQYGTSWYHSHFSCQYGDGIIGPIIVHGPATANYDIESGPLTISDWYYPTVNTLSQRVAHFDGSPPTADTALINGKQVSASGGEHERTMLTQDKKHRVRLINMSVDNHYMVSLDGHQMQVIASDFVPIVPYNTSWIFLGIGQRYDVIITANQAAGSYWFRAEVQNQAGCGNNANNGNILSIFSYEGHENETPISTGSPYTQRCTDEQGLTPYWNSYVPTGEVADNMTPLDTWLNQTRGSDGSLTLYWNVNGSSLNAVWEKPTLDYIKNGQFDNFPERANIIQLPQQGTWTYWVIRSVPGNPYNVQVPHPIHLHGHDFYVLGAGQQAWQESDINNLNYNNPTRRDTAMLPSNGWLALAFQTDNPGAWVEEFPSDFDSQCQAWDSYSSGMFYAKHDSGI</sequence>
<dbReference type="EC" id="1.10.3.2" evidence="4"/>
<dbReference type="InterPro" id="IPR001117">
    <property type="entry name" value="Cu-oxidase_2nd"/>
</dbReference>
<dbReference type="PROSITE" id="PS51166">
    <property type="entry name" value="CBM20"/>
    <property type="match status" value="1"/>
</dbReference>
<protein>
    <recommendedName>
        <fullName evidence="4">laccase</fullName>
        <ecNumber evidence="4">1.10.3.2</ecNumber>
    </recommendedName>
</protein>
<evidence type="ECO:0000256" key="11">
    <source>
        <dbReference type="ARBA" id="ARBA00023185"/>
    </source>
</evidence>
<evidence type="ECO:0000256" key="8">
    <source>
        <dbReference type="ARBA" id="ARBA00023002"/>
    </source>
</evidence>
<keyword evidence="12" id="KW-0119">Carbohydrate metabolism</keyword>
<evidence type="ECO:0000256" key="9">
    <source>
        <dbReference type="ARBA" id="ARBA00023008"/>
    </source>
</evidence>
<dbReference type="SUPFAM" id="SSF49503">
    <property type="entry name" value="Cupredoxins"/>
    <property type="match status" value="3"/>
</dbReference>
<dbReference type="InterPro" id="IPR013784">
    <property type="entry name" value="Carb-bd-like_fold"/>
</dbReference>
<dbReference type="Pfam" id="PF07731">
    <property type="entry name" value="Cu-oxidase_2"/>
    <property type="match status" value="1"/>
</dbReference>